<evidence type="ECO:0000313" key="1">
    <source>
        <dbReference type="EMBL" id="GGK22484.1"/>
    </source>
</evidence>
<dbReference type="EMBL" id="BMMF01000002">
    <property type="protein sequence ID" value="GGK22484.1"/>
    <property type="molecule type" value="Genomic_DNA"/>
</dbReference>
<dbReference type="Proteomes" id="UP000600449">
    <property type="component" value="Unassembled WGS sequence"/>
</dbReference>
<reference evidence="1 2" key="1">
    <citation type="journal article" date="2014" name="Int. J. Syst. Evol. Microbiol.">
        <title>Complete genome sequence of Corynebacterium casei LMG S-19264T (=DSM 44701T), isolated from a smear-ripened cheese.</title>
        <authorList>
            <consortium name="US DOE Joint Genome Institute (JGI-PGF)"/>
            <person name="Walter F."/>
            <person name="Albersmeier A."/>
            <person name="Kalinowski J."/>
            <person name="Ruckert C."/>
        </authorList>
    </citation>
    <scope>NUCLEOTIDE SEQUENCE [LARGE SCALE GENOMIC DNA]</scope>
    <source>
        <strain evidence="1 2">CGMCC 1.9161</strain>
    </source>
</reference>
<accession>A0A917Q4M2</accession>
<dbReference type="RefSeq" id="WP_188909523.1">
    <property type="nucleotide sequence ID" value="NZ_BMMF01000002.1"/>
</dbReference>
<evidence type="ECO:0000313" key="2">
    <source>
        <dbReference type="Proteomes" id="UP000600449"/>
    </source>
</evidence>
<gene>
    <name evidence="1" type="ORF">GCM10011322_06430</name>
</gene>
<protein>
    <submittedName>
        <fullName evidence="1">Uncharacterized protein</fullName>
    </submittedName>
</protein>
<comment type="caution">
    <text evidence="1">The sequence shown here is derived from an EMBL/GenBank/DDBJ whole genome shotgun (WGS) entry which is preliminary data.</text>
</comment>
<name>A0A917Q4M2_9HYPH</name>
<proteinExistence type="predicted"/>
<organism evidence="1 2">
    <name type="scientific">Salinarimonas ramus</name>
    <dbReference type="NCBI Taxonomy" id="690164"/>
    <lineage>
        <taxon>Bacteria</taxon>
        <taxon>Pseudomonadati</taxon>
        <taxon>Pseudomonadota</taxon>
        <taxon>Alphaproteobacteria</taxon>
        <taxon>Hyphomicrobiales</taxon>
        <taxon>Salinarimonadaceae</taxon>
        <taxon>Salinarimonas</taxon>
    </lineage>
</organism>
<dbReference type="AlphaFoldDB" id="A0A917Q4M2"/>
<keyword evidence="2" id="KW-1185">Reference proteome</keyword>
<sequence length="148" mass="15970">MPDDPIGITRENEPVEPRRAVPATDVVRPVLDLSPDSLVARRRAGAAVISARDLVGPRPRPPIRLAPVVPAVTGGYEFAPDDEPPVWAQRLREAAADERVRIVILTAILIVLSVHVLGDQVLPPPERDVIEAPVPLPEKGHAIAALDR</sequence>